<keyword evidence="1" id="KW-1133">Transmembrane helix</keyword>
<dbReference type="Ensembl" id="ENSPMAT00000005919.1">
    <property type="protein sequence ID" value="ENSPMAP00000005892.1"/>
    <property type="gene ID" value="ENSPMAG00000005353.1"/>
</dbReference>
<keyword evidence="1" id="KW-0472">Membrane</keyword>
<dbReference type="HOGENOM" id="CLU_1334622_0_0_1"/>
<protein>
    <submittedName>
        <fullName evidence="2">Uncharacterized protein</fullName>
    </submittedName>
</protein>
<feature type="transmembrane region" description="Helical" evidence="1">
    <location>
        <begin position="143"/>
        <end position="162"/>
    </location>
</feature>
<evidence type="ECO:0000256" key="1">
    <source>
        <dbReference type="SAM" id="Phobius"/>
    </source>
</evidence>
<organism evidence="2">
    <name type="scientific">Petromyzon marinus</name>
    <name type="common">Sea lamprey</name>
    <dbReference type="NCBI Taxonomy" id="7757"/>
    <lineage>
        <taxon>Eukaryota</taxon>
        <taxon>Metazoa</taxon>
        <taxon>Chordata</taxon>
        <taxon>Craniata</taxon>
        <taxon>Vertebrata</taxon>
        <taxon>Cyclostomata</taxon>
        <taxon>Hyperoartia</taxon>
        <taxon>Petromyzontiformes</taxon>
        <taxon>Petromyzontidae</taxon>
        <taxon>Petromyzon</taxon>
    </lineage>
</organism>
<sequence length="206" mass="22475">PQREVVAQKLHDERGVLVGIFVEGIKLGDGVVEGRLGQLAGLLRRVLDLIVKDGEVEGQTQADGMCGLHMLLADLVGLLIGLLGVEDNTITLVTRRHFRKVAEVVAFHFQVEDLTFLLGIITTLHEKLVQQVKNILLANGLQLLLYLLTVSFHHGLLLLAPITGRLLLDTGDDTPGRAPRSHHVLVGHGQQVPLLVGQRLIELGHL</sequence>
<reference evidence="2" key="2">
    <citation type="submission" date="2025-09" db="UniProtKB">
        <authorList>
            <consortium name="Ensembl"/>
        </authorList>
    </citation>
    <scope>IDENTIFICATION</scope>
</reference>
<name>S4RL07_PETMA</name>
<evidence type="ECO:0000313" key="2">
    <source>
        <dbReference type="Ensembl" id="ENSPMAP00000005892.1"/>
    </source>
</evidence>
<proteinExistence type="predicted"/>
<reference evidence="2" key="1">
    <citation type="submission" date="2025-08" db="UniProtKB">
        <authorList>
            <consortium name="Ensembl"/>
        </authorList>
    </citation>
    <scope>IDENTIFICATION</scope>
</reference>
<accession>S4RL07</accession>
<dbReference type="AlphaFoldDB" id="S4RL07"/>
<keyword evidence="1" id="KW-0812">Transmembrane</keyword>